<dbReference type="Proteomes" id="UP000235616">
    <property type="component" value="Unassembled WGS sequence"/>
</dbReference>
<sequence>MLRKVRTILADTRGVVAMEFALVLPLMIPLLFVGYEIAQYVRATMQLQSATAAMADLIAQQSAGVSAGGWSSLGNFCSAGQMMMTPFPPDSLAVAMASVSNSAGSAQLDWEDDNECWVTAAPLGGKAIALATTPKNLIPNAGTPGDSVIVVQATYQYQSLLKYLLPIPITITQTALARPRGNAPIACNGC</sequence>
<organism evidence="3 4">
    <name type="scientific">Trinickia dabaoshanensis</name>
    <dbReference type="NCBI Taxonomy" id="564714"/>
    <lineage>
        <taxon>Bacteria</taxon>
        <taxon>Pseudomonadati</taxon>
        <taxon>Pseudomonadota</taxon>
        <taxon>Betaproteobacteria</taxon>
        <taxon>Burkholderiales</taxon>
        <taxon>Burkholderiaceae</taxon>
        <taxon>Trinickia</taxon>
    </lineage>
</organism>
<dbReference type="Pfam" id="PF07811">
    <property type="entry name" value="TadE"/>
    <property type="match status" value="1"/>
</dbReference>
<evidence type="ECO:0000313" key="4">
    <source>
        <dbReference type="Proteomes" id="UP000235616"/>
    </source>
</evidence>
<proteinExistence type="predicted"/>
<keyword evidence="1" id="KW-0812">Transmembrane</keyword>
<keyword evidence="1" id="KW-0472">Membrane</keyword>
<evidence type="ECO:0000313" key="3">
    <source>
        <dbReference type="EMBL" id="PMS15353.1"/>
    </source>
</evidence>
<name>A0A2N7VDW6_9BURK</name>
<dbReference type="RefSeq" id="WP_102648547.1">
    <property type="nucleotide sequence ID" value="NZ_PNYA01000032.1"/>
</dbReference>
<feature type="transmembrane region" description="Helical" evidence="1">
    <location>
        <begin position="20"/>
        <end position="38"/>
    </location>
</feature>
<evidence type="ECO:0000256" key="1">
    <source>
        <dbReference type="SAM" id="Phobius"/>
    </source>
</evidence>
<gene>
    <name evidence="3" type="ORF">C0Z18_27200</name>
</gene>
<dbReference type="OrthoDB" id="9007999at2"/>
<dbReference type="InterPro" id="IPR012495">
    <property type="entry name" value="TadE-like_dom"/>
</dbReference>
<keyword evidence="4" id="KW-1185">Reference proteome</keyword>
<accession>A0A2N7VDW6</accession>
<protein>
    <recommendedName>
        <fullName evidence="2">TadE-like domain-containing protein</fullName>
    </recommendedName>
</protein>
<keyword evidence="1" id="KW-1133">Transmembrane helix</keyword>
<reference evidence="3 4" key="1">
    <citation type="submission" date="2018-01" db="EMBL/GenBank/DDBJ databases">
        <title>Whole genome analyses suggest that Burkholderia sensu lato contains two further novel genera in the rhizoxinica-symbiotica group Mycetohabitans gen. nov., and Trinickia gen. nov.: implications for the evolution of diazotrophy and nodulation in the Burkholderiaceae.</title>
        <authorList>
            <person name="Estrada-de los Santos P."/>
            <person name="Palmer M."/>
            <person name="Chavez-Ramirez B."/>
            <person name="Beukes C."/>
            <person name="Steenkamp E.T."/>
            <person name="Hirsch A.M."/>
            <person name="Manyaka P."/>
            <person name="Maluk M."/>
            <person name="Lafos M."/>
            <person name="Crook M."/>
            <person name="Gross E."/>
            <person name="Simon M.F."/>
            <person name="Bueno dos Reis Junior F."/>
            <person name="Poole P.S."/>
            <person name="Venter S.N."/>
            <person name="James E.K."/>
        </authorList>
    </citation>
    <scope>NUCLEOTIDE SEQUENCE [LARGE SCALE GENOMIC DNA]</scope>
    <source>
        <strain evidence="3 4">GIMN1.004</strain>
    </source>
</reference>
<feature type="domain" description="TadE-like" evidence="2">
    <location>
        <begin position="14"/>
        <end position="54"/>
    </location>
</feature>
<comment type="caution">
    <text evidence="3">The sequence shown here is derived from an EMBL/GenBank/DDBJ whole genome shotgun (WGS) entry which is preliminary data.</text>
</comment>
<evidence type="ECO:0000259" key="2">
    <source>
        <dbReference type="Pfam" id="PF07811"/>
    </source>
</evidence>
<dbReference type="EMBL" id="PNYA01000032">
    <property type="protein sequence ID" value="PMS15353.1"/>
    <property type="molecule type" value="Genomic_DNA"/>
</dbReference>
<dbReference type="AlphaFoldDB" id="A0A2N7VDW6"/>